<evidence type="ECO:0000313" key="1">
    <source>
        <dbReference type="EMBL" id="AUO18652.1"/>
    </source>
</evidence>
<sequence length="353" mass="40410">MAYSFFIAGTKLPVPPSTYTTKIINKNETYELADDGEINIIKKEGLKEFSFEIELPCTDRPYASYEDGFLPPLHYLELFSYLKSELLPFQLDIYREMPSGEDTYYTNETVTLEDYTVTEEAENGQDIKVELNFKKYRQYSTATVVQDDDGLHYTVVRGTDKRINRVVDVKDGDTLATIAMREFGRADQNLIDYLYAINKENIDAECAKREVLPPQIFPGMSIRLTDDSFGNIDEYNANNNIESNKLQAEDVNKITEEGLTVTQYESIMQTVMGHQNRLNAMSSYMIYNYVDKNMPQEFRPIVRFLMFKGWLKGDDSGELGLTYDMLRILAALARSGAFGNDCPTPEDEKGWGD</sequence>
<dbReference type="GeneID" id="98061893"/>
<proteinExistence type="predicted"/>
<dbReference type="RefSeq" id="WP_102364939.1">
    <property type="nucleotide sequence ID" value="NZ_CP020991.1"/>
</dbReference>
<evidence type="ECO:0000313" key="2">
    <source>
        <dbReference type="Proteomes" id="UP000235589"/>
    </source>
</evidence>
<dbReference type="Proteomes" id="UP000235589">
    <property type="component" value="Chromosome"/>
</dbReference>
<dbReference type="OrthoDB" id="9800780at2"/>
<organism evidence="1 2">
    <name type="scientific">Monoglobus pectinilyticus</name>
    <dbReference type="NCBI Taxonomy" id="1981510"/>
    <lineage>
        <taxon>Bacteria</taxon>
        <taxon>Bacillati</taxon>
        <taxon>Bacillota</taxon>
        <taxon>Clostridia</taxon>
        <taxon>Monoglobales</taxon>
        <taxon>Monoglobaceae</taxon>
        <taxon>Monoglobus</taxon>
    </lineage>
</organism>
<gene>
    <name evidence="1" type="ORF">B9O19_00469</name>
</gene>
<protein>
    <submittedName>
        <fullName evidence="1">Peptidoglycan-binding LysM</fullName>
    </submittedName>
</protein>
<dbReference type="KEGG" id="mpec:B9O19_00469"/>
<name>A0A2K9P055_9FIRM</name>
<dbReference type="AlphaFoldDB" id="A0A2K9P055"/>
<keyword evidence="2" id="KW-1185">Reference proteome</keyword>
<dbReference type="EMBL" id="CP020991">
    <property type="protein sequence ID" value="AUO18652.1"/>
    <property type="molecule type" value="Genomic_DNA"/>
</dbReference>
<reference evidence="1 2" key="1">
    <citation type="submission" date="2017-04" db="EMBL/GenBank/DDBJ databases">
        <title>Monoglobus pectinilyticus 14 draft genome.</title>
        <authorList>
            <person name="Kim C."/>
            <person name="Rosendale D.I."/>
            <person name="Kelly W.J."/>
            <person name="Tannock G.W."/>
            <person name="Patchett M.L."/>
            <person name="Jordens J.Z."/>
        </authorList>
    </citation>
    <scope>NUCLEOTIDE SEQUENCE [LARGE SCALE GENOMIC DNA]</scope>
    <source>
        <strain evidence="1 2">14</strain>
    </source>
</reference>
<accession>A0A2K9P055</accession>